<dbReference type="EMBL" id="CAQK01000468">
    <property type="protein sequence ID" value="CCQ51419.1"/>
    <property type="molecule type" value="Genomic_DNA"/>
</dbReference>
<reference evidence="1 2" key="1">
    <citation type="submission" date="2013-01" db="EMBL/GenBank/DDBJ databases">
        <authorList>
            <person name="Bench S."/>
        </authorList>
    </citation>
    <scope>NUCLEOTIDE SEQUENCE [LARGE SCALE GENOMIC DNA]</scope>
    <source>
        <strain evidence="1 2">WH 8502</strain>
    </source>
</reference>
<dbReference type="AlphaFoldDB" id="T2IEX0"/>
<evidence type="ECO:0000313" key="2">
    <source>
        <dbReference type="Proteomes" id="UP000018348"/>
    </source>
</evidence>
<evidence type="ECO:0000313" key="1">
    <source>
        <dbReference type="EMBL" id="CCQ51419.1"/>
    </source>
</evidence>
<reference evidence="1 2" key="2">
    <citation type="submission" date="2013-09" db="EMBL/GenBank/DDBJ databases">
        <title>Whole genome comparison of six Crocosphaera watsonii strains with differing phenotypes.</title>
        <authorList>
            <person name="Bench S.R."/>
            <person name="Heller P."/>
            <person name="Frank I."/>
            <person name="Arciniega M."/>
            <person name="Shilova I.N."/>
            <person name="Zehr J.P."/>
        </authorList>
    </citation>
    <scope>NUCLEOTIDE SEQUENCE [LARGE SCALE GENOMIC DNA]</scope>
    <source>
        <strain evidence="1 2">WH 8502</strain>
    </source>
</reference>
<organism evidence="1 2">
    <name type="scientific">Crocosphaera watsonii WH 8502</name>
    <dbReference type="NCBI Taxonomy" id="423474"/>
    <lineage>
        <taxon>Bacteria</taxon>
        <taxon>Bacillati</taxon>
        <taxon>Cyanobacteriota</taxon>
        <taxon>Cyanophyceae</taxon>
        <taxon>Oscillatoriophycideae</taxon>
        <taxon>Chroococcales</taxon>
        <taxon>Aphanothecaceae</taxon>
        <taxon>Crocosphaera</taxon>
    </lineage>
</organism>
<dbReference type="Proteomes" id="UP000018348">
    <property type="component" value="Unassembled WGS sequence"/>
</dbReference>
<accession>T2IEX0</accession>
<gene>
    <name evidence="1" type="ORF">CWATWH8502_2357</name>
</gene>
<name>T2IEX0_CROWT</name>
<proteinExistence type="predicted"/>
<protein>
    <submittedName>
        <fullName evidence="1">Carboxysome protein CcmN</fullName>
    </submittedName>
</protein>
<comment type="caution">
    <text evidence="1">The sequence shown here is derived from an EMBL/GenBank/DDBJ whole genome shotgun (WGS) entry which is preliminary data.</text>
</comment>
<sequence>MVGQVYINQLLCTLFPDRQAFNQSQNNYASKDPPGKNK</sequence>